<keyword evidence="2" id="KW-0349">Heme</keyword>
<keyword evidence="2" id="KW-0503">Monooxygenase</keyword>
<evidence type="ECO:0000256" key="1">
    <source>
        <dbReference type="ARBA" id="ARBA00010617"/>
    </source>
</evidence>
<dbReference type="PROSITE" id="PS00086">
    <property type="entry name" value="CYTOCHROME_P450"/>
    <property type="match status" value="1"/>
</dbReference>
<evidence type="ECO:0000256" key="2">
    <source>
        <dbReference type="RuleBase" id="RU000461"/>
    </source>
</evidence>
<reference evidence="5" key="1">
    <citation type="journal article" date="2019" name="Int. J. Syst. Evol. Microbiol.">
        <title>The Global Catalogue of Microorganisms (GCM) 10K type strain sequencing project: providing services to taxonomists for standard genome sequencing and annotation.</title>
        <authorList>
            <consortium name="The Broad Institute Genomics Platform"/>
            <consortium name="The Broad Institute Genome Sequencing Center for Infectious Disease"/>
            <person name="Wu L."/>
            <person name="Ma J."/>
        </authorList>
    </citation>
    <scope>NUCLEOTIDE SEQUENCE [LARGE SCALE GENOMIC DNA]</scope>
    <source>
        <strain evidence="5">JCM 17810</strain>
    </source>
</reference>
<dbReference type="InterPro" id="IPR002397">
    <property type="entry name" value="Cyt_P450_B"/>
</dbReference>
<gene>
    <name evidence="4" type="ORF">GCM10023169_24090</name>
</gene>
<proteinExistence type="inferred from homology"/>
<dbReference type="EMBL" id="BAABGN010000011">
    <property type="protein sequence ID" value="GAA4425895.1"/>
    <property type="molecule type" value="Genomic_DNA"/>
</dbReference>
<dbReference type="PRINTS" id="PR00359">
    <property type="entry name" value="BP450"/>
</dbReference>
<dbReference type="Proteomes" id="UP001500622">
    <property type="component" value="Unassembled WGS sequence"/>
</dbReference>
<dbReference type="InterPro" id="IPR001128">
    <property type="entry name" value="Cyt_P450"/>
</dbReference>
<comment type="caution">
    <text evidence="4">The sequence shown here is derived from an EMBL/GenBank/DDBJ whole genome shotgun (WGS) entry which is preliminary data.</text>
</comment>
<dbReference type="PANTHER" id="PTHR46696">
    <property type="entry name" value="P450, PUTATIVE (EUROFUNG)-RELATED"/>
    <property type="match status" value="1"/>
</dbReference>
<name>A0ABP8LBK5_9MICO</name>
<comment type="similarity">
    <text evidence="1 2">Belongs to the cytochrome P450 family.</text>
</comment>
<organism evidence="4 5">
    <name type="scientific">Georgenia halophila</name>
    <dbReference type="NCBI Taxonomy" id="620889"/>
    <lineage>
        <taxon>Bacteria</taxon>
        <taxon>Bacillati</taxon>
        <taxon>Actinomycetota</taxon>
        <taxon>Actinomycetes</taxon>
        <taxon>Micrococcales</taxon>
        <taxon>Bogoriellaceae</taxon>
        <taxon>Georgenia</taxon>
    </lineage>
</organism>
<keyword evidence="2" id="KW-0560">Oxidoreductase</keyword>
<evidence type="ECO:0000256" key="3">
    <source>
        <dbReference type="SAM" id="MobiDB-lite"/>
    </source>
</evidence>
<evidence type="ECO:0000313" key="4">
    <source>
        <dbReference type="EMBL" id="GAA4425895.1"/>
    </source>
</evidence>
<dbReference type="PANTHER" id="PTHR46696:SF6">
    <property type="entry name" value="P450, PUTATIVE (EUROFUNG)-RELATED"/>
    <property type="match status" value="1"/>
</dbReference>
<evidence type="ECO:0000313" key="5">
    <source>
        <dbReference type="Proteomes" id="UP001500622"/>
    </source>
</evidence>
<dbReference type="SUPFAM" id="SSF48264">
    <property type="entry name" value="Cytochrome P450"/>
    <property type="match status" value="1"/>
</dbReference>
<feature type="region of interest" description="Disordered" evidence="3">
    <location>
        <begin position="221"/>
        <end position="241"/>
    </location>
</feature>
<feature type="compositionally biased region" description="Basic and acidic residues" evidence="3">
    <location>
        <begin position="226"/>
        <end position="241"/>
    </location>
</feature>
<keyword evidence="2" id="KW-0479">Metal-binding</keyword>
<dbReference type="InterPro" id="IPR017972">
    <property type="entry name" value="Cyt_P450_CS"/>
</dbReference>
<sequence length="317" mass="35133">MNMDAPEHTCFRRALGGRFSPKRVTRLAETIEQIVDDRLDAMERSQKPLDLQSVFSLPVALGTICHVLGIHVRPEWNSILDVMELDPPLEEDLLADYQQFLAAMTEEVSSLREAPHEGVLSFLLHDVGMTDEEVAGAGQFMVVAGHHTTSNMITLGTLVLQRDRRHWDAIAHGPDALPNMIEELIRYITVLQLAPFTRTATADVTIGDVLVRAGERVQVSSPAANRDPEVFERPDEFDPERDPTGHLTFGDGVHQCLGQHLARLELRIAFTRLVERFPDLRPAVPIDELEVNPGTYPGHGVHALPVAWGADDEGSTA</sequence>
<keyword evidence="2" id="KW-0408">Iron</keyword>
<dbReference type="Gene3D" id="1.10.630.10">
    <property type="entry name" value="Cytochrome P450"/>
    <property type="match status" value="1"/>
</dbReference>
<keyword evidence="5" id="KW-1185">Reference proteome</keyword>
<accession>A0ABP8LBK5</accession>
<dbReference type="Pfam" id="PF00067">
    <property type="entry name" value="p450"/>
    <property type="match status" value="1"/>
</dbReference>
<dbReference type="PRINTS" id="PR00385">
    <property type="entry name" value="P450"/>
</dbReference>
<protein>
    <submittedName>
        <fullName evidence="4">Cytochrome P450</fullName>
    </submittedName>
</protein>
<dbReference type="InterPro" id="IPR036396">
    <property type="entry name" value="Cyt_P450_sf"/>
</dbReference>